<organism evidence="2 3">
    <name type="scientific">Dankookia rubra</name>
    <dbReference type="NCBI Taxonomy" id="1442381"/>
    <lineage>
        <taxon>Bacteria</taxon>
        <taxon>Pseudomonadati</taxon>
        <taxon>Pseudomonadota</taxon>
        <taxon>Alphaproteobacteria</taxon>
        <taxon>Acetobacterales</taxon>
        <taxon>Roseomonadaceae</taxon>
        <taxon>Dankookia</taxon>
    </lineage>
</organism>
<protein>
    <submittedName>
        <fullName evidence="2">Uncharacterized protein</fullName>
    </submittedName>
</protein>
<feature type="region of interest" description="Disordered" evidence="1">
    <location>
        <begin position="88"/>
        <end position="107"/>
    </location>
</feature>
<gene>
    <name evidence="2" type="ORF">E2C06_35255</name>
</gene>
<name>A0A4R5Q5C3_9PROT</name>
<proteinExistence type="predicted"/>
<comment type="caution">
    <text evidence="2">The sequence shown here is derived from an EMBL/GenBank/DDBJ whole genome shotgun (WGS) entry which is preliminary data.</text>
</comment>
<keyword evidence="3" id="KW-1185">Reference proteome</keyword>
<reference evidence="2 3" key="1">
    <citation type="journal article" date="2016" name="J. Microbiol.">
        <title>Dankookia rubra gen. nov., sp. nov., an alphaproteobacterium isolated from sediment of a shallow stream.</title>
        <authorList>
            <person name="Kim W.H."/>
            <person name="Kim D.H."/>
            <person name="Kang K."/>
            <person name="Ahn T.Y."/>
        </authorList>
    </citation>
    <scope>NUCLEOTIDE SEQUENCE [LARGE SCALE GENOMIC DNA]</scope>
    <source>
        <strain evidence="2 3">JCM30602</strain>
    </source>
</reference>
<dbReference type="RefSeq" id="WP_133293208.1">
    <property type="nucleotide sequence ID" value="NZ_SMSJ01000180.1"/>
</dbReference>
<evidence type="ECO:0000256" key="1">
    <source>
        <dbReference type="SAM" id="MobiDB-lite"/>
    </source>
</evidence>
<accession>A0A4R5Q5C3</accession>
<sequence length="107" mass="11841">MKLAASQAGKGGMSKVSREDLIAETAELLDGNTANLSLDRLLQLITIMQHATDVLLNEIERRGKLTFQEEVPVVPYVSDYRIKTILTRAEDNERGGPEPPSVAKLRH</sequence>
<evidence type="ECO:0000313" key="3">
    <source>
        <dbReference type="Proteomes" id="UP000295096"/>
    </source>
</evidence>
<dbReference type="EMBL" id="SMSJ01000180">
    <property type="protein sequence ID" value="TDH57936.1"/>
    <property type="molecule type" value="Genomic_DNA"/>
</dbReference>
<dbReference type="AlphaFoldDB" id="A0A4R5Q5C3"/>
<dbReference type="Proteomes" id="UP000295096">
    <property type="component" value="Unassembled WGS sequence"/>
</dbReference>
<evidence type="ECO:0000313" key="2">
    <source>
        <dbReference type="EMBL" id="TDH57936.1"/>
    </source>
</evidence>